<evidence type="ECO:0000313" key="1">
    <source>
        <dbReference type="EMBL" id="SNR48052.1"/>
    </source>
</evidence>
<evidence type="ECO:0000313" key="2">
    <source>
        <dbReference type="Proteomes" id="UP000198397"/>
    </source>
</evidence>
<proteinExistence type="predicted"/>
<dbReference type="Proteomes" id="UP000198397">
    <property type="component" value="Unassembled WGS sequence"/>
</dbReference>
<gene>
    <name evidence="1" type="ORF">SAMN06264855_1098</name>
</gene>
<dbReference type="RefSeq" id="WP_143420389.1">
    <property type="nucleotide sequence ID" value="NZ_FZNQ01000009.1"/>
</dbReference>
<sequence length="102" mass="12001">MTSNTEMDLTSLTEYQQAILKVLADADGEALWGVEVRRRLKEDYGIELTKNGMNAVIRRTSRYPRHMVVIKWVDDSEIENNTRHVSHRLKPEYIDEVRKQLQ</sequence>
<dbReference type="EMBL" id="FZNQ01000009">
    <property type="protein sequence ID" value="SNR48052.1"/>
    <property type="molecule type" value="Genomic_DNA"/>
</dbReference>
<keyword evidence="2" id="KW-1185">Reference proteome</keyword>
<name>A0A238WNE3_HALVU</name>
<protein>
    <submittedName>
        <fullName evidence="1">Uncharacterized protein</fullName>
    </submittedName>
</protein>
<reference evidence="1 2" key="1">
    <citation type="submission" date="2017-06" db="EMBL/GenBank/DDBJ databases">
        <authorList>
            <person name="Kim H.J."/>
            <person name="Triplett B.A."/>
        </authorList>
    </citation>
    <scope>NUCLEOTIDE SEQUENCE [LARGE SCALE GENOMIC DNA]</scope>
    <source>
        <strain evidence="1 2">DSM 8800</strain>
    </source>
</reference>
<organism evidence="1 2">
    <name type="scientific">Halorubrum vacuolatum</name>
    <name type="common">Natronobacterium vacuolatum</name>
    <dbReference type="NCBI Taxonomy" id="63740"/>
    <lineage>
        <taxon>Archaea</taxon>
        <taxon>Methanobacteriati</taxon>
        <taxon>Methanobacteriota</taxon>
        <taxon>Stenosarchaea group</taxon>
        <taxon>Halobacteria</taxon>
        <taxon>Halobacteriales</taxon>
        <taxon>Haloferacaceae</taxon>
        <taxon>Halorubrum</taxon>
    </lineage>
</organism>
<dbReference type="AlphaFoldDB" id="A0A238WNE3"/>
<dbReference type="OrthoDB" id="350568at2157"/>
<accession>A0A238WNE3</accession>